<keyword evidence="4" id="KW-1185">Reference proteome</keyword>
<keyword evidence="1" id="KW-0378">Hydrolase</keyword>
<dbReference type="InterPro" id="IPR002933">
    <property type="entry name" value="Peptidase_M20"/>
</dbReference>
<dbReference type="AlphaFoldDB" id="A0A1T5AH59"/>
<gene>
    <name evidence="3" type="ORF">SAMN02745120_0927</name>
</gene>
<name>A0A1T5AH59_9FIRM</name>
<sequence length="549" mass="62758">MVKIDFEEIEKDVLDILKRYIAIPSYTNTKSERLVEQFLMSYCKTQPYYQANPDYYGLYKIENDPHNRRVFWNMVKGTGNETIVFIHHSDIVEIDDYGRFKSDAFNPEPLIGKLRQIKETFDEEIKTDLDSGDYIFGRGTADMKGGGAIQLALMKQYAKAENFKGNIVLIAVPDEENLSAGMRGGVKLLNTLKEIYGFDYKLMINSEPHRREDKAKGAFYEGSIGKLMSFVYVRGVLAHAGNVLDGFNPVNLMSEIVRRTEINMELADSLDDEVTVPPTWLYMKDSKSFYDVSLPLSMYGCLSVLTLSNTPKDILLKLEKICIDSFENVLETMKKNYEVYSRYQSKPMNYKVKVKDFYGIYTEAKNLYGDSFEIAYNEKLSQLKTGFASGELTILDANFELVDFVIGYIPSEPTVVYGLMPPYYPHVSNKLFENSDPKITALNNLINEFTVANFGEQYNKVNFFPGISDLSYTNVINADETKKALKDAMPLFETLYDVPIEDIKEIAMPCVNIGPWGKDLHKLTERVYKVDLLNRTPRLIDHVLQNILG</sequence>
<dbReference type="EMBL" id="FUYN01000002">
    <property type="protein sequence ID" value="SKB34342.1"/>
    <property type="molecule type" value="Genomic_DNA"/>
</dbReference>
<accession>A0A1T5AH59</accession>
<evidence type="ECO:0000256" key="1">
    <source>
        <dbReference type="ARBA" id="ARBA00022801"/>
    </source>
</evidence>
<protein>
    <submittedName>
        <fullName evidence="3">Arginine utilization protein RocB</fullName>
    </submittedName>
</protein>
<dbReference type="PANTHER" id="PTHR43808">
    <property type="entry name" value="ACETYLORNITHINE DEACETYLASE"/>
    <property type="match status" value="1"/>
</dbReference>
<dbReference type="RefSeq" id="WP_079588874.1">
    <property type="nucleotide sequence ID" value="NZ_FUYN01000002.1"/>
</dbReference>
<evidence type="ECO:0000256" key="2">
    <source>
        <dbReference type="ARBA" id="ARBA00022833"/>
    </source>
</evidence>
<keyword evidence="2" id="KW-0862">Zinc</keyword>
<dbReference type="Gene3D" id="3.40.630.10">
    <property type="entry name" value="Zn peptidases"/>
    <property type="match status" value="1"/>
</dbReference>
<evidence type="ECO:0000313" key="4">
    <source>
        <dbReference type="Proteomes" id="UP000243406"/>
    </source>
</evidence>
<dbReference type="OrthoDB" id="9815360at2"/>
<evidence type="ECO:0000313" key="3">
    <source>
        <dbReference type="EMBL" id="SKB34342.1"/>
    </source>
</evidence>
<dbReference type="GO" id="GO:0016787">
    <property type="term" value="F:hydrolase activity"/>
    <property type="evidence" value="ECO:0007669"/>
    <property type="project" value="UniProtKB-KW"/>
</dbReference>
<dbReference type="PANTHER" id="PTHR43808:SF27">
    <property type="entry name" value="PROTEIN ROCB"/>
    <property type="match status" value="1"/>
</dbReference>
<dbReference type="InterPro" id="IPR012166">
    <property type="entry name" value="Uncharacterised_RocB"/>
</dbReference>
<dbReference type="InterPro" id="IPR001261">
    <property type="entry name" value="ArgE/DapE_CS"/>
</dbReference>
<reference evidence="4" key="1">
    <citation type="submission" date="2017-02" db="EMBL/GenBank/DDBJ databases">
        <authorList>
            <person name="Varghese N."/>
            <person name="Submissions S."/>
        </authorList>
    </citation>
    <scope>NUCLEOTIDE SEQUENCE [LARGE SCALE GENOMIC DNA]</scope>
    <source>
        <strain evidence="4">ATCC 35199</strain>
    </source>
</reference>
<dbReference type="InterPro" id="IPR050072">
    <property type="entry name" value="Peptidase_M20A"/>
</dbReference>
<dbReference type="Pfam" id="PF01546">
    <property type="entry name" value="Peptidase_M20"/>
    <property type="match status" value="1"/>
</dbReference>
<organism evidence="3 4">
    <name type="scientific">Acetoanaerobium noterae</name>
    <dbReference type="NCBI Taxonomy" id="745369"/>
    <lineage>
        <taxon>Bacteria</taxon>
        <taxon>Bacillati</taxon>
        <taxon>Bacillota</taxon>
        <taxon>Clostridia</taxon>
        <taxon>Peptostreptococcales</taxon>
        <taxon>Filifactoraceae</taxon>
        <taxon>Acetoanaerobium</taxon>
    </lineage>
</organism>
<proteinExistence type="predicted"/>
<dbReference type="SUPFAM" id="SSF53187">
    <property type="entry name" value="Zn-dependent exopeptidases"/>
    <property type="match status" value="1"/>
</dbReference>
<dbReference type="PROSITE" id="PS00759">
    <property type="entry name" value="ARGE_DAPE_CPG2_2"/>
    <property type="match status" value="1"/>
</dbReference>
<dbReference type="PIRSF" id="PIRSF010386">
    <property type="entry name" value="RocB"/>
    <property type="match status" value="1"/>
</dbReference>
<dbReference type="Proteomes" id="UP000243406">
    <property type="component" value="Unassembled WGS sequence"/>
</dbReference>